<dbReference type="RefSeq" id="XP_046587753.1">
    <property type="nucleotide sequence ID" value="XM_046731797.1"/>
</dbReference>
<sequence length="121" mass="13675">MLAKFAPPPYGNKTANKLLKSLIKSQSPALPNWPEYVVELVGHADTYEKSIERLGILQSDEFAYTTDSDNTRQEKASQITEKIKKQSLEKIMEVPRLESDDSEENDTRQDDEACNGTRAPM</sequence>
<protein>
    <submittedName>
        <fullName evidence="3 4">Uncharacterized protein LOC124292945 isoform X2</fullName>
    </submittedName>
</protein>
<proteinExistence type="predicted"/>
<keyword evidence="2" id="KW-1185">Reference proteome</keyword>
<dbReference type="GeneID" id="124292945"/>
<evidence type="ECO:0000313" key="4">
    <source>
        <dbReference type="RefSeq" id="XP_046587753.1"/>
    </source>
</evidence>
<evidence type="ECO:0000313" key="2">
    <source>
        <dbReference type="Proteomes" id="UP000829291"/>
    </source>
</evidence>
<dbReference type="RefSeq" id="XP_046587749.1">
    <property type="nucleotide sequence ID" value="XM_046731793.1"/>
</dbReference>
<gene>
    <name evidence="3 4" type="primary">LOC124292945</name>
</gene>
<evidence type="ECO:0000256" key="1">
    <source>
        <dbReference type="SAM" id="MobiDB-lite"/>
    </source>
</evidence>
<feature type="region of interest" description="Disordered" evidence="1">
    <location>
        <begin position="92"/>
        <end position="121"/>
    </location>
</feature>
<dbReference type="Proteomes" id="UP000829291">
    <property type="component" value="Chromosome 1"/>
</dbReference>
<organism evidence="2 3">
    <name type="scientific">Neodiprion lecontei</name>
    <name type="common">Redheaded pine sawfly</name>
    <dbReference type="NCBI Taxonomy" id="441921"/>
    <lineage>
        <taxon>Eukaryota</taxon>
        <taxon>Metazoa</taxon>
        <taxon>Ecdysozoa</taxon>
        <taxon>Arthropoda</taxon>
        <taxon>Hexapoda</taxon>
        <taxon>Insecta</taxon>
        <taxon>Pterygota</taxon>
        <taxon>Neoptera</taxon>
        <taxon>Endopterygota</taxon>
        <taxon>Hymenoptera</taxon>
        <taxon>Tenthredinoidea</taxon>
        <taxon>Diprionidae</taxon>
        <taxon>Diprioninae</taxon>
        <taxon>Neodiprion</taxon>
    </lineage>
</organism>
<evidence type="ECO:0000313" key="3">
    <source>
        <dbReference type="RefSeq" id="XP_046587749.1"/>
    </source>
</evidence>
<feature type="compositionally biased region" description="Basic and acidic residues" evidence="1">
    <location>
        <begin position="92"/>
        <end position="111"/>
    </location>
</feature>
<reference evidence="3 4" key="1">
    <citation type="submission" date="2025-05" db="UniProtKB">
        <authorList>
            <consortium name="RefSeq"/>
        </authorList>
    </citation>
    <scope>IDENTIFICATION</scope>
    <source>
        <tissue evidence="3 4">Thorax and Abdomen</tissue>
    </source>
</reference>
<accession>A0ABM3FI95</accession>
<name>A0ABM3FI95_NEOLC</name>